<comment type="caution">
    <text evidence="2">The sequence shown here is derived from an EMBL/GenBank/DDBJ whole genome shotgun (WGS) entry which is preliminary data.</text>
</comment>
<dbReference type="RefSeq" id="WP_346107465.1">
    <property type="nucleotide sequence ID" value="NZ_BAAAMU010000030.1"/>
</dbReference>
<keyword evidence="1" id="KW-0472">Membrane</keyword>
<evidence type="ECO:0000313" key="2">
    <source>
        <dbReference type="EMBL" id="GAA1642292.1"/>
    </source>
</evidence>
<keyword evidence="1" id="KW-1133">Transmembrane helix</keyword>
<reference evidence="3" key="1">
    <citation type="journal article" date="2019" name="Int. J. Syst. Evol. Microbiol.">
        <title>The Global Catalogue of Microorganisms (GCM) 10K type strain sequencing project: providing services to taxonomists for standard genome sequencing and annotation.</title>
        <authorList>
            <consortium name="The Broad Institute Genomics Platform"/>
            <consortium name="The Broad Institute Genome Sequencing Center for Infectious Disease"/>
            <person name="Wu L."/>
            <person name="Ma J."/>
        </authorList>
    </citation>
    <scope>NUCLEOTIDE SEQUENCE [LARGE SCALE GENOMIC DNA]</scope>
    <source>
        <strain evidence="3">JCM 13929</strain>
    </source>
</reference>
<proteinExistence type="predicted"/>
<organism evidence="2 3">
    <name type="scientific">Nonomuraea maheshkhaliensis</name>
    <dbReference type="NCBI Taxonomy" id="419590"/>
    <lineage>
        <taxon>Bacteria</taxon>
        <taxon>Bacillati</taxon>
        <taxon>Actinomycetota</taxon>
        <taxon>Actinomycetes</taxon>
        <taxon>Streptosporangiales</taxon>
        <taxon>Streptosporangiaceae</taxon>
        <taxon>Nonomuraea</taxon>
    </lineage>
</organism>
<feature type="transmembrane region" description="Helical" evidence="1">
    <location>
        <begin position="29"/>
        <end position="53"/>
    </location>
</feature>
<gene>
    <name evidence="2" type="ORF">GCM10009733_044190</name>
</gene>
<feature type="transmembrane region" description="Helical" evidence="1">
    <location>
        <begin position="65"/>
        <end position="87"/>
    </location>
</feature>
<sequence>MLAALGFGSICLFTVLVMTKRISAVAGLVLIPTVFGLPALAVIAFSLAVTINWPSLRVQNEKLKPHAGTVVMVISLILAAGAFSGVLNESGMVKAMSDALVAHLPR</sequence>
<evidence type="ECO:0000256" key="1">
    <source>
        <dbReference type="SAM" id="Phobius"/>
    </source>
</evidence>
<keyword evidence="1" id="KW-0812">Transmembrane</keyword>
<name>A0ABP4R9D1_9ACTN</name>
<dbReference type="Proteomes" id="UP001500064">
    <property type="component" value="Unassembled WGS sequence"/>
</dbReference>
<dbReference type="EMBL" id="BAAAMU010000030">
    <property type="protein sequence ID" value="GAA1642292.1"/>
    <property type="molecule type" value="Genomic_DNA"/>
</dbReference>
<evidence type="ECO:0000313" key="3">
    <source>
        <dbReference type="Proteomes" id="UP001500064"/>
    </source>
</evidence>
<protein>
    <submittedName>
        <fullName evidence="2">Uncharacterized protein</fullName>
    </submittedName>
</protein>
<accession>A0ABP4R9D1</accession>
<keyword evidence="3" id="KW-1185">Reference proteome</keyword>